<evidence type="ECO:0000256" key="11">
    <source>
        <dbReference type="ARBA" id="ARBA00023211"/>
    </source>
</evidence>
<feature type="binding site" evidence="17">
    <location>
        <position position="319"/>
    </location>
    <ligand>
        <name>Mg(2+)</name>
        <dbReference type="ChEBI" id="CHEBI:18420"/>
        <label>2</label>
    </ligand>
</feature>
<dbReference type="GO" id="GO:0005829">
    <property type="term" value="C:cytosol"/>
    <property type="evidence" value="ECO:0007669"/>
    <property type="project" value="TreeGrafter"/>
</dbReference>
<feature type="active site" evidence="15">
    <location>
        <position position="328"/>
    </location>
</feature>
<dbReference type="GO" id="GO:0071555">
    <property type="term" value="P:cell wall organization"/>
    <property type="evidence" value="ECO:0007669"/>
    <property type="project" value="UniProtKB-KW"/>
</dbReference>
<name>A0A6M7U2V7_RHILI</name>
<evidence type="ECO:0000256" key="2">
    <source>
        <dbReference type="ARBA" id="ARBA00003921"/>
    </source>
</evidence>
<evidence type="ECO:0000256" key="17">
    <source>
        <dbReference type="PIRSR" id="PIRSR039102-3"/>
    </source>
</evidence>
<accession>A0A6M7U2V7</accession>
<dbReference type="InterPro" id="IPR016185">
    <property type="entry name" value="PreATP-grasp_dom_sf"/>
</dbReference>
<dbReference type="InterPro" id="IPR000291">
    <property type="entry name" value="D-Ala_lig_Van_CS"/>
</dbReference>
<keyword evidence="12 14" id="KW-0961">Cell wall biogenesis/degradation</keyword>
<feature type="binding site" evidence="16">
    <location>
        <position position="141"/>
    </location>
    <ligand>
        <name>ATP</name>
        <dbReference type="ChEBI" id="CHEBI:30616"/>
    </ligand>
</feature>
<dbReference type="InterPro" id="IPR005905">
    <property type="entry name" value="D_ala_D_ala"/>
</dbReference>
<protein>
    <recommendedName>
        <fullName evidence="14">D-alanine--D-alanine ligase</fullName>
        <ecNumber evidence="14">6.3.2.4</ecNumber>
    </recommendedName>
    <alternativeName>
        <fullName evidence="14">D-Ala-D-Ala ligase</fullName>
    </alternativeName>
    <alternativeName>
        <fullName evidence="14">D-alanylalanine synthetase</fullName>
    </alternativeName>
</protein>
<dbReference type="PIRSF" id="PIRSF039102">
    <property type="entry name" value="Ddl/VanB"/>
    <property type="match status" value="1"/>
</dbReference>
<feature type="binding site" evidence="16">
    <location>
        <begin position="189"/>
        <end position="190"/>
    </location>
    <ligand>
        <name>ATP</name>
        <dbReference type="ChEBI" id="CHEBI:30616"/>
    </ligand>
</feature>
<feature type="binding site" evidence="17">
    <location>
        <position position="304"/>
    </location>
    <ligand>
        <name>Mg(2+)</name>
        <dbReference type="ChEBI" id="CHEBI:18420"/>
        <label>1</label>
    </ligand>
</feature>
<evidence type="ECO:0000256" key="4">
    <source>
        <dbReference type="ARBA" id="ARBA00022598"/>
    </source>
</evidence>
<dbReference type="NCBIfam" id="NF002528">
    <property type="entry name" value="PRK01966.1-4"/>
    <property type="match status" value="1"/>
</dbReference>
<feature type="binding site" evidence="16">
    <location>
        <begin position="181"/>
        <end position="183"/>
    </location>
    <ligand>
        <name>ATP</name>
        <dbReference type="ChEBI" id="CHEBI:30616"/>
    </ligand>
</feature>
<dbReference type="Proteomes" id="UP000093737">
    <property type="component" value="Unassembled WGS sequence"/>
</dbReference>
<evidence type="ECO:0000256" key="6">
    <source>
        <dbReference type="ARBA" id="ARBA00022741"/>
    </source>
</evidence>
<evidence type="ECO:0000256" key="14">
    <source>
        <dbReference type="HAMAP-Rule" id="MF_00047"/>
    </source>
</evidence>
<dbReference type="Pfam" id="PF01820">
    <property type="entry name" value="Dala_Dala_lig_N"/>
    <property type="match status" value="1"/>
</dbReference>
<feature type="binding site" evidence="16">
    <location>
        <begin position="219"/>
        <end position="226"/>
    </location>
    <ligand>
        <name>ATP</name>
        <dbReference type="ChEBI" id="CHEBI:30616"/>
    </ligand>
</feature>
<dbReference type="SUPFAM" id="SSF52440">
    <property type="entry name" value="PreATP-grasp domain"/>
    <property type="match status" value="1"/>
</dbReference>
<keyword evidence="11 17" id="KW-0464">Manganese</keyword>
<keyword evidence="9 14" id="KW-0133">Cell shape</keyword>
<evidence type="ECO:0000256" key="10">
    <source>
        <dbReference type="ARBA" id="ARBA00022984"/>
    </source>
</evidence>
<dbReference type="Gene3D" id="3.30.1490.20">
    <property type="entry name" value="ATP-grasp fold, A domain"/>
    <property type="match status" value="1"/>
</dbReference>
<dbReference type="Gene3D" id="3.40.50.20">
    <property type="match status" value="1"/>
</dbReference>
<dbReference type="InterPro" id="IPR011761">
    <property type="entry name" value="ATP-grasp"/>
</dbReference>
<sequence length="359" mass="38054">MIGKTRVAILYGGRSAEHEVSRLSAANVLKAIDRTRYEVVPIAITRDGRWLLQPLSEADVDGAGAAVSEDGIEVALLPGGKGRLVAVPHGGARHDLPPVDVVFPVLHGPFGEDGSVQGYAEVADVAYVGCGILASAVAMDKDVAKRLMREAGLGVARSVTVHRNDRGSFQEIAGALGLPFFAKPARQGSSFGVSKVNDRDGFEQAVETAFRYDGKVLIEEFVEGREIECSVLEQADGSLTVSLPGEIIPAGKHGFYTYEAKYLDADGAVVQVPANVPAAVADRAKEMAAQAFRALGCEAMARVDFFLRADGSLLVNEVNTLPGFTDISMYAKALAAIGIGYSRVIDVLIEHALARYAAR</sequence>
<keyword evidence="6 16" id="KW-0547">Nucleotide-binding</keyword>
<keyword evidence="8 17" id="KW-0460">Magnesium</keyword>
<dbReference type="EC" id="6.3.2.4" evidence="14"/>
<dbReference type="GO" id="GO:0046872">
    <property type="term" value="F:metal ion binding"/>
    <property type="evidence" value="ECO:0007669"/>
    <property type="project" value="UniProtKB-KW"/>
</dbReference>
<evidence type="ECO:0000256" key="8">
    <source>
        <dbReference type="ARBA" id="ARBA00022842"/>
    </source>
</evidence>
<dbReference type="FunFam" id="3.30.470.20:FF:000008">
    <property type="entry name" value="D-alanine--D-alanine ligase"/>
    <property type="match status" value="1"/>
</dbReference>
<reference evidence="18 19" key="1">
    <citation type="submission" date="2016-05" db="EMBL/GenBank/DDBJ databases">
        <authorList>
            <person name="Ramsay J.P."/>
        </authorList>
    </citation>
    <scope>NUCLEOTIDE SEQUENCE [LARGE SCALE GENOMIC DNA]</scope>
    <source>
        <strain evidence="18 19">NZP2042</strain>
    </source>
</reference>
<dbReference type="GO" id="GO:0008716">
    <property type="term" value="F:D-alanine-D-alanine ligase activity"/>
    <property type="evidence" value="ECO:0007669"/>
    <property type="project" value="UniProtKB-UniRule"/>
</dbReference>
<dbReference type="InterPro" id="IPR011095">
    <property type="entry name" value="Dala_Dala_lig_C"/>
</dbReference>
<comment type="catalytic activity">
    <reaction evidence="13 14">
        <text>2 D-alanine + ATP = D-alanyl-D-alanine + ADP + phosphate + H(+)</text>
        <dbReference type="Rhea" id="RHEA:11224"/>
        <dbReference type="ChEBI" id="CHEBI:15378"/>
        <dbReference type="ChEBI" id="CHEBI:30616"/>
        <dbReference type="ChEBI" id="CHEBI:43474"/>
        <dbReference type="ChEBI" id="CHEBI:57416"/>
        <dbReference type="ChEBI" id="CHEBI:57822"/>
        <dbReference type="ChEBI" id="CHEBI:456216"/>
        <dbReference type="EC" id="6.3.2.4"/>
    </reaction>
</comment>
<feature type="binding site" evidence="16">
    <location>
        <begin position="316"/>
        <end position="317"/>
    </location>
    <ligand>
        <name>ATP</name>
        <dbReference type="ChEBI" id="CHEBI:30616"/>
    </ligand>
</feature>
<evidence type="ECO:0000256" key="7">
    <source>
        <dbReference type="ARBA" id="ARBA00022840"/>
    </source>
</evidence>
<comment type="pathway">
    <text evidence="14">Cell wall biogenesis; peptidoglycan biosynthesis.</text>
</comment>
<evidence type="ECO:0000256" key="3">
    <source>
        <dbReference type="ARBA" id="ARBA00010871"/>
    </source>
</evidence>
<feature type="binding site" evidence="17">
    <location>
        <position position="317"/>
    </location>
    <ligand>
        <name>Mg(2+)</name>
        <dbReference type="ChEBI" id="CHEBI:18420"/>
        <label>1</label>
    </ligand>
</feature>
<evidence type="ECO:0000256" key="9">
    <source>
        <dbReference type="ARBA" id="ARBA00022960"/>
    </source>
</evidence>
<dbReference type="NCBIfam" id="TIGR01205">
    <property type="entry name" value="D_ala_D_alaTIGR"/>
    <property type="match status" value="1"/>
</dbReference>
<comment type="cofactor">
    <cofactor evidence="1">
        <name>Mn(2+)</name>
        <dbReference type="ChEBI" id="CHEBI:29035"/>
    </cofactor>
</comment>
<dbReference type="GO" id="GO:0008360">
    <property type="term" value="P:regulation of cell shape"/>
    <property type="evidence" value="ECO:0007669"/>
    <property type="project" value="UniProtKB-KW"/>
</dbReference>
<dbReference type="PANTHER" id="PTHR23132">
    <property type="entry name" value="D-ALANINE--D-ALANINE LIGASE"/>
    <property type="match status" value="1"/>
</dbReference>
<dbReference type="InterPro" id="IPR011127">
    <property type="entry name" value="Dala_Dala_lig_N"/>
</dbReference>
<comment type="caution">
    <text evidence="18">The sequence shown here is derived from an EMBL/GenBank/DDBJ whole genome shotgun (WGS) entry which is preliminary data.</text>
</comment>
<dbReference type="PANTHER" id="PTHR23132:SF25">
    <property type="entry name" value="D-ALANINE--D-ALANINE LIGASE A"/>
    <property type="match status" value="1"/>
</dbReference>
<evidence type="ECO:0000256" key="12">
    <source>
        <dbReference type="ARBA" id="ARBA00023316"/>
    </source>
</evidence>
<dbReference type="InterPro" id="IPR013815">
    <property type="entry name" value="ATP_grasp_subdomain_1"/>
</dbReference>
<feature type="active site" evidence="15">
    <location>
        <position position="17"/>
    </location>
</feature>
<evidence type="ECO:0000256" key="13">
    <source>
        <dbReference type="ARBA" id="ARBA00047614"/>
    </source>
</evidence>
<evidence type="ECO:0000256" key="5">
    <source>
        <dbReference type="ARBA" id="ARBA00022723"/>
    </source>
</evidence>
<evidence type="ECO:0000313" key="19">
    <source>
        <dbReference type="Proteomes" id="UP000093737"/>
    </source>
</evidence>
<evidence type="ECO:0000256" key="1">
    <source>
        <dbReference type="ARBA" id="ARBA00001936"/>
    </source>
</evidence>
<keyword evidence="7" id="KW-0067">ATP-binding</keyword>
<dbReference type="Pfam" id="PF07478">
    <property type="entry name" value="Dala_Dala_lig_C"/>
    <property type="match status" value="1"/>
</dbReference>
<comment type="cofactor">
    <cofactor evidence="17">
        <name>Mg(2+)</name>
        <dbReference type="ChEBI" id="CHEBI:18420"/>
    </cofactor>
    <cofactor evidence="17">
        <name>Mn(2+)</name>
        <dbReference type="ChEBI" id="CHEBI:29035"/>
    </cofactor>
    <text evidence="17">Binds 2 magnesium or manganese ions per subunit.</text>
</comment>
<dbReference type="SUPFAM" id="SSF56059">
    <property type="entry name" value="Glutathione synthetase ATP-binding domain-like"/>
    <property type="match status" value="1"/>
</dbReference>
<keyword evidence="14" id="KW-0963">Cytoplasm</keyword>
<feature type="active site" evidence="15">
    <location>
        <position position="189"/>
    </location>
</feature>
<evidence type="ECO:0000313" key="18">
    <source>
        <dbReference type="EMBL" id="OBQ66909.1"/>
    </source>
</evidence>
<dbReference type="EMBL" id="LYTK01000010">
    <property type="protein sequence ID" value="OBQ66909.1"/>
    <property type="molecule type" value="Genomic_DNA"/>
</dbReference>
<organism evidence="18 19">
    <name type="scientific">Rhizobium loti</name>
    <name type="common">Mesorhizobium loti</name>
    <dbReference type="NCBI Taxonomy" id="381"/>
    <lineage>
        <taxon>Bacteria</taxon>
        <taxon>Pseudomonadati</taxon>
        <taxon>Pseudomonadota</taxon>
        <taxon>Alphaproteobacteria</taxon>
        <taxon>Hyphomicrobiales</taxon>
        <taxon>Phyllobacteriaceae</taxon>
        <taxon>Mesorhizobium</taxon>
    </lineage>
</organism>
<evidence type="ECO:0000256" key="16">
    <source>
        <dbReference type="PIRSR" id="PIRSR039102-2"/>
    </source>
</evidence>
<dbReference type="Gene3D" id="3.30.470.20">
    <property type="entry name" value="ATP-grasp fold, B domain"/>
    <property type="match status" value="1"/>
</dbReference>
<dbReference type="GO" id="GO:0005524">
    <property type="term" value="F:ATP binding"/>
    <property type="evidence" value="ECO:0007669"/>
    <property type="project" value="UniProtKB-UniRule"/>
</dbReference>
<dbReference type="AlphaFoldDB" id="A0A6M7U2V7"/>
<dbReference type="HAMAP" id="MF_00047">
    <property type="entry name" value="Dala_Dala_lig"/>
    <property type="match status" value="1"/>
</dbReference>
<dbReference type="PROSITE" id="PS50975">
    <property type="entry name" value="ATP_GRASP"/>
    <property type="match status" value="1"/>
</dbReference>
<keyword evidence="5 17" id="KW-0479">Metal-binding</keyword>
<dbReference type="GO" id="GO:0009252">
    <property type="term" value="P:peptidoglycan biosynthetic process"/>
    <property type="evidence" value="ECO:0007669"/>
    <property type="project" value="UniProtKB-UniRule"/>
</dbReference>
<keyword evidence="10 14" id="KW-0573">Peptidoglycan synthesis</keyword>
<comment type="function">
    <text evidence="2 14">Cell wall formation.</text>
</comment>
<proteinExistence type="inferred from homology"/>
<comment type="subcellular location">
    <subcellularLocation>
        <location evidence="14">Cytoplasm</location>
    </subcellularLocation>
</comment>
<dbReference type="PROSITE" id="PS00844">
    <property type="entry name" value="DALA_DALA_LIGASE_2"/>
    <property type="match status" value="1"/>
</dbReference>
<evidence type="ECO:0000256" key="15">
    <source>
        <dbReference type="PIRSR" id="PIRSR039102-1"/>
    </source>
</evidence>
<gene>
    <name evidence="14" type="primary">ddl</name>
    <name evidence="18" type="ORF">A8145_31480</name>
</gene>
<comment type="similarity">
    <text evidence="3 14">Belongs to the D-alanine--D-alanine ligase family.</text>
</comment>
<dbReference type="RefSeq" id="WP_056571515.1">
    <property type="nucleotide sequence ID" value="NZ_CP033334.1"/>
</dbReference>
<feature type="binding site" evidence="17">
    <location>
        <position position="317"/>
    </location>
    <ligand>
        <name>Mg(2+)</name>
        <dbReference type="ChEBI" id="CHEBI:18420"/>
        <label>2</label>
    </ligand>
</feature>
<dbReference type="PROSITE" id="PS00843">
    <property type="entry name" value="DALA_DALA_LIGASE_1"/>
    <property type="match status" value="1"/>
</dbReference>
<keyword evidence="4 14" id="KW-0436">Ligase</keyword>